<name>A0A183D280_9BILA</name>
<sequence length="141" mass="14553">MLRSQLKEQQERQQTQLTSTAVLETATVSSAQETCIVGSMATVPSLPASSVTTLAPNVVGPPYRLPAVFPAHLFSSATPILCPSSESTSGVTPPGASPLLASAGATQPSTIASATQLPMLQICTLQGAIQQVWHFSAPLIP</sequence>
<proteinExistence type="predicted"/>
<dbReference type="Proteomes" id="UP000271098">
    <property type="component" value="Unassembled WGS sequence"/>
</dbReference>
<protein>
    <submittedName>
        <fullName evidence="1 3">Uncharacterized protein</fullName>
    </submittedName>
</protein>
<accession>A0A183D280</accession>
<evidence type="ECO:0000313" key="2">
    <source>
        <dbReference type="Proteomes" id="UP000271098"/>
    </source>
</evidence>
<dbReference type="EMBL" id="UYRT01004481">
    <property type="protein sequence ID" value="VDK36572.1"/>
    <property type="molecule type" value="Genomic_DNA"/>
</dbReference>
<keyword evidence="2" id="KW-1185">Reference proteome</keyword>
<organism evidence="3">
    <name type="scientific">Gongylonema pulchrum</name>
    <dbReference type="NCBI Taxonomy" id="637853"/>
    <lineage>
        <taxon>Eukaryota</taxon>
        <taxon>Metazoa</taxon>
        <taxon>Ecdysozoa</taxon>
        <taxon>Nematoda</taxon>
        <taxon>Chromadorea</taxon>
        <taxon>Rhabditida</taxon>
        <taxon>Spirurina</taxon>
        <taxon>Spiruromorpha</taxon>
        <taxon>Spiruroidea</taxon>
        <taxon>Gongylonematidae</taxon>
        <taxon>Gongylonema</taxon>
    </lineage>
</organism>
<gene>
    <name evidence="1" type="ORF">GPUH_LOCUS2821</name>
</gene>
<reference evidence="1 2" key="2">
    <citation type="submission" date="2018-11" db="EMBL/GenBank/DDBJ databases">
        <authorList>
            <consortium name="Pathogen Informatics"/>
        </authorList>
    </citation>
    <scope>NUCLEOTIDE SEQUENCE [LARGE SCALE GENOMIC DNA]</scope>
</reference>
<dbReference type="WBParaSite" id="GPUH_0000282601-mRNA-1">
    <property type="protein sequence ID" value="GPUH_0000282601-mRNA-1"/>
    <property type="gene ID" value="GPUH_0000282601"/>
</dbReference>
<reference evidence="3" key="1">
    <citation type="submission" date="2016-06" db="UniProtKB">
        <authorList>
            <consortium name="WormBaseParasite"/>
        </authorList>
    </citation>
    <scope>IDENTIFICATION</scope>
</reference>
<dbReference type="OrthoDB" id="6022300at2759"/>
<evidence type="ECO:0000313" key="3">
    <source>
        <dbReference type="WBParaSite" id="GPUH_0000282601-mRNA-1"/>
    </source>
</evidence>
<dbReference type="AlphaFoldDB" id="A0A183D280"/>
<evidence type="ECO:0000313" key="1">
    <source>
        <dbReference type="EMBL" id="VDK36572.1"/>
    </source>
</evidence>